<dbReference type="AlphaFoldDB" id="A0A9E7MAT8"/>
<dbReference type="GeneID" id="72777033"/>
<organism evidence="2 3">
    <name type="scientific">Thermococcus argininiproducens</name>
    <dbReference type="NCBI Taxonomy" id="2866384"/>
    <lineage>
        <taxon>Archaea</taxon>
        <taxon>Methanobacteriati</taxon>
        <taxon>Methanobacteriota</taxon>
        <taxon>Thermococci</taxon>
        <taxon>Thermococcales</taxon>
        <taxon>Thermococcaceae</taxon>
        <taxon>Thermococcus</taxon>
    </lineage>
</organism>
<protein>
    <submittedName>
        <fullName evidence="2">Uncharacterized protein</fullName>
    </submittedName>
</protein>
<reference evidence="2 3" key="1">
    <citation type="submission" date="2021-08" db="EMBL/GenBank/DDBJ databases">
        <title>Thermococcus onnuriiensis IOH2.</title>
        <authorList>
            <person name="Park Y.-J."/>
        </authorList>
    </citation>
    <scope>NUCLEOTIDE SEQUENCE [LARGE SCALE GENOMIC DNA]</scope>
    <source>
        <strain evidence="2 3">IOH2</strain>
    </source>
</reference>
<dbReference type="KEGG" id="thei:K1720_01780"/>
<evidence type="ECO:0000256" key="1">
    <source>
        <dbReference type="SAM" id="Phobius"/>
    </source>
</evidence>
<evidence type="ECO:0000313" key="2">
    <source>
        <dbReference type="EMBL" id="USH00231.1"/>
    </source>
</evidence>
<keyword evidence="1" id="KW-0812">Transmembrane</keyword>
<keyword evidence="1" id="KW-0472">Membrane</keyword>
<sequence length="85" mass="9613">MDLDLFMEKYGFKILLPLVFGVPAIMIGAFLIAPALPDLFRGEYSEALQIIAFILLFAVVLGGIAHKSRVFAGGIFGRYWYKWKR</sequence>
<name>A0A9E7MAT8_9EURY</name>
<gene>
    <name evidence="2" type="ORF">K1720_01780</name>
</gene>
<feature type="transmembrane region" description="Helical" evidence="1">
    <location>
        <begin position="12"/>
        <end position="35"/>
    </location>
</feature>
<keyword evidence="1" id="KW-1133">Transmembrane helix</keyword>
<feature type="transmembrane region" description="Helical" evidence="1">
    <location>
        <begin position="47"/>
        <end position="65"/>
    </location>
</feature>
<dbReference type="RefSeq" id="WP_251949521.1">
    <property type="nucleotide sequence ID" value="NZ_CP080572.1"/>
</dbReference>
<keyword evidence="3" id="KW-1185">Reference proteome</keyword>
<evidence type="ECO:0000313" key="3">
    <source>
        <dbReference type="Proteomes" id="UP001056425"/>
    </source>
</evidence>
<accession>A0A9E7MAT8</accession>
<dbReference type="Proteomes" id="UP001056425">
    <property type="component" value="Chromosome"/>
</dbReference>
<proteinExistence type="predicted"/>
<dbReference type="EMBL" id="CP080572">
    <property type="protein sequence ID" value="USH00231.1"/>
    <property type="molecule type" value="Genomic_DNA"/>
</dbReference>